<evidence type="ECO:0000259" key="6">
    <source>
        <dbReference type="SMART" id="SM00903"/>
    </source>
</evidence>
<evidence type="ECO:0000256" key="5">
    <source>
        <dbReference type="SAM" id="MobiDB-lite"/>
    </source>
</evidence>
<feature type="region of interest" description="Disordered" evidence="5">
    <location>
        <begin position="1"/>
        <end position="40"/>
    </location>
</feature>
<evidence type="ECO:0000313" key="7">
    <source>
        <dbReference type="EMBL" id="RKU45201.1"/>
    </source>
</evidence>
<name>A0A420YBD4_9PEZI</name>
<comment type="similarity">
    <text evidence="4">Belongs to the flavoredoxin family.</text>
</comment>
<protein>
    <recommendedName>
        <fullName evidence="6">Flavin reductase like domain-containing protein</fullName>
    </recommendedName>
</protein>
<keyword evidence="3" id="KW-0288">FMN</keyword>
<gene>
    <name evidence="7" type="ORF">DL546_008017</name>
</gene>
<dbReference type="OrthoDB" id="10250990at2759"/>
<dbReference type="STRING" id="177199.A0A420YBD4"/>
<dbReference type="AlphaFoldDB" id="A0A420YBD4"/>
<dbReference type="Gene3D" id="2.30.110.10">
    <property type="entry name" value="Electron Transport, Fmn-binding Protein, Chain A"/>
    <property type="match status" value="1"/>
</dbReference>
<dbReference type="EMBL" id="QVQW01000023">
    <property type="protein sequence ID" value="RKU45201.1"/>
    <property type="molecule type" value="Genomic_DNA"/>
</dbReference>
<proteinExistence type="inferred from homology"/>
<evidence type="ECO:0000256" key="2">
    <source>
        <dbReference type="ARBA" id="ARBA00022630"/>
    </source>
</evidence>
<dbReference type="Proteomes" id="UP000275385">
    <property type="component" value="Unassembled WGS sequence"/>
</dbReference>
<feature type="compositionally biased region" description="Basic and acidic residues" evidence="5">
    <location>
        <begin position="23"/>
        <end position="37"/>
    </location>
</feature>
<dbReference type="InterPro" id="IPR012349">
    <property type="entry name" value="Split_barrel_FMN-bd"/>
</dbReference>
<evidence type="ECO:0000256" key="4">
    <source>
        <dbReference type="ARBA" id="ARBA00038054"/>
    </source>
</evidence>
<accession>A0A420YBD4</accession>
<comment type="cofactor">
    <cofactor evidence="1">
        <name>FMN</name>
        <dbReference type="ChEBI" id="CHEBI:58210"/>
    </cofactor>
</comment>
<feature type="compositionally biased region" description="Basic and acidic residues" evidence="5">
    <location>
        <begin position="1"/>
        <end position="11"/>
    </location>
</feature>
<feature type="compositionally biased region" description="Polar residues" evidence="5">
    <location>
        <begin position="68"/>
        <end position="79"/>
    </location>
</feature>
<feature type="region of interest" description="Disordered" evidence="5">
    <location>
        <begin position="60"/>
        <end position="81"/>
    </location>
</feature>
<comment type="caution">
    <text evidence="7">The sequence shown here is derived from an EMBL/GenBank/DDBJ whole genome shotgun (WGS) entry which is preliminary data.</text>
</comment>
<dbReference type="InterPro" id="IPR002563">
    <property type="entry name" value="Flavin_Rdtase-like_dom"/>
</dbReference>
<dbReference type="PANTHER" id="PTHR33798:SF5">
    <property type="entry name" value="FLAVIN REDUCTASE LIKE DOMAIN-CONTAINING PROTEIN"/>
    <property type="match status" value="1"/>
</dbReference>
<dbReference type="SMART" id="SM00903">
    <property type="entry name" value="Flavin_Reduct"/>
    <property type="match status" value="1"/>
</dbReference>
<sequence length="310" mass="33772">MSSDQLNKESEQAAASTSAKWEASIKRNPHGDFKTVEASRPPFPAETSVHYVQTPLPSWKFGEGPNRAQPSTASHTPISPYSEGRPAGFNYKLLISAITPRPIAFVSTRSADGKTTNLSPFSYFSVINHDPPLFTIGFSSALAAPKDTLKLLAETEECVINIISEDFIEAANSTSVNAPYGVSEWDVSGLTPAYDCQEVKAARVKEAVFSVECKLESLREFDSRSNPGKKSGCLAILEGVNFWVRSDAINEEGNIVDPAVLRPVSRLGGITYGRTTELFELPRPDFEKDVGGQTAIERLRAKKAEGEKLN</sequence>
<evidence type="ECO:0000313" key="8">
    <source>
        <dbReference type="Proteomes" id="UP000275385"/>
    </source>
</evidence>
<feature type="domain" description="Flavin reductase like" evidence="6">
    <location>
        <begin position="96"/>
        <end position="257"/>
    </location>
</feature>
<keyword evidence="8" id="KW-1185">Reference proteome</keyword>
<reference evidence="7 8" key="1">
    <citation type="submission" date="2018-08" db="EMBL/GenBank/DDBJ databases">
        <title>Draft genome of the lignicolous fungus Coniochaeta pulveracea.</title>
        <authorList>
            <person name="Borstlap C.J."/>
            <person name="De Witt R.N."/>
            <person name="Botha A."/>
            <person name="Volschenk H."/>
        </authorList>
    </citation>
    <scope>NUCLEOTIDE SEQUENCE [LARGE SCALE GENOMIC DNA]</scope>
    <source>
        <strain evidence="7 8">CAB683</strain>
    </source>
</reference>
<evidence type="ECO:0000256" key="3">
    <source>
        <dbReference type="ARBA" id="ARBA00022643"/>
    </source>
</evidence>
<dbReference type="SUPFAM" id="SSF50475">
    <property type="entry name" value="FMN-binding split barrel"/>
    <property type="match status" value="1"/>
</dbReference>
<dbReference type="Pfam" id="PF01613">
    <property type="entry name" value="Flavin_Reduct"/>
    <property type="match status" value="1"/>
</dbReference>
<dbReference type="GO" id="GO:0010181">
    <property type="term" value="F:FMN binding"/>
    <property type="evidence" value="ECO:0007669"/>
    <property type="project" value="InterPro"/>
</dbReference>
<evidence type="ECO:0000256" key="1">
    <source>
        <dbReference type="ARBA" id="ARBA00001917"/>
    </source>
</evidence>
<organism evidence="7 8">
    <name type="scientific">Coniochaeta pulveracea</name>
    <dbReference type="NCBI Taxonomy" id="177199"/>
    <lineage>
        <taxon>Eukaryota</taxon>
        <taxon>Fungi</taxon>
        <taxon>Dikarya</taxon>
        <taxon>Ascomycota</taxon>
        <taxon>Pezizomycotina</taxon>
        <taxon>Sordariomycetes</taxon>
        <taxon>Sordariomycetidae</taxon>
        <taxon>Coniochaetales</taxon>
        <taxon>Coniochaetaceae</taxon>
        <taxon>Coniochaeta</taxon>
    </lineage>
</organism>
<dbReference type="PANTHER" id="PTHR33798">
    <property type="entry name" value="FLAVOPROTEIN OXYGENASE"/>
    <property type="match status" value="1"/>
</dbReference>
<keyword evidence="2" id="KW-0285">Flavoprotein</keyword>